<name>A0A5S4EGM9_9PROT</name>
<protein>
    <submittedName>
        <fullName evidence="1">Uncharacterized protein</fullName>
    </submittedName>
</protein>
<keyword evidence="2" id="KW-1185">Reference proteome</keyword>
<evidence type="ECO:0000313" key="1">
    <source>
        <dbReference type="EMBL" id="TMQ74385.1"/>
    </source>
</evidence>
<accession>A0A5S4EGM9</accession>
<organism evidence="1 2">
    <name type="scientific">Candidatus Accumulibacter phosphatis</name>
    <dbReference type="NCBI Taxonomy" id="327160"/>
    <lineage>
        <taxon>Bacteria</taxon>
        <taxon>Pseudomonadati</taxon>
        <taxon>Pseudomonadota</taxon>
        <taxon>Betaproteobacteria</taxon>
        <taxon>Candidatus Accumulibacter</taxon>
    </lineage>
</organism>
<dbReference type="EMBL" id="SWAD01000233">
    <property type="protein sequence ID" value="TMQ74385.1"/>
    <property type="molecule type" value="Genomic_DNA"/>
</dbReference>
<comment type="caution">
    <text evidence="1">The sequence shown here is derived from an EMBL/GenBank/DDBJ whole genome shotgun (WGS) entry which is preliminary data.</text>
</comment>
<dbReference type="Proteomes" id="UP000306324">
    <property type="component" value="Unassembled WGS sequence"/>
</dbReference>
<sequence length="91" mass="9379">MPKIHGADTRQSPYVSKLAGIEPEGVTALALAALALLDAINAGKLVATDPDTRALLESLYPLQDALHGSADQIPAALTSFLTVAESGVCHD</sequence>
<dbReference type="AlphaFoldDB" id="A0A5S4EGM9"/>
<gene>
    <name evidence="1" type="ORF">ACCUM_1705</name>
</gene>
<proteinExistence type="predicted"/>
<evidence type="ECO:0000313" key="2">
    <source>
        <dbReference type="Proteomes" id="UP000306324"/>
    </source>
</evidence>
<reference evidence="1 2" key="1">
    <citation type="submission" date="2019-04" db="EMBL/GenBank/DDBJ databases">
        <title>A novel phosphate-accumulating bacterium identified in bioreactor for phosphate removal from wastewater.</title>
        <authorList>
            <person name="Kotlyarov R.Y."/>
            <person name="Beletsky A.V."/>
            <person name="Kallistova A.Y."/>
            <person name="Dorofeev A.G."/>
            <person name="Nikolaev Y.Y."/>
            <person name="Pimenov N.V."/>
            <person name="Ravin N.V."/>
            <person name="Mardanov A.V."/>
        </authorList>
    </citation>
    <scope>NUCLEOTIDE SEQUENCE [LARGE SCALE GENOMIC DNA]</scope>
    <source>
        <strain evidence="1 2">Bin19</strain>
    </source>
</reference>